<evidence type="ECO:0000313" key="11">
    <source>
        <dbReference type="Proteomes" id="UP000275385"/>
    </source>
</evidence>
<feature type="active site" evidence="5">
    <location>
        <position position="300"/>
    </location>
</feature>
<evidence type="ECO:0000256" key="5">
    <source>
        <dbReference type="PIRSR" id="PIRSR601461-1"/>
    </source>
</evidence>
<keyword evidence="2 7" id="KW-0645">Protease</keyword>
<dbReference type="PANTHER" id="PTHR47966">
    <property type="entry name" value="BETA-SITE APP-CLEAVING ENZYME, ISOFORM A-RELATED"/>
    <property type="match status" value="1"/>
</dbReference>
<feature type="chain" id="PRO_5019396450" evidence="8">
    <location>
        <begin position="22"/>
        <end position="414"/>
    </location>
</feature>
<feature type="domain" description="Peptidase A1" evidence="9">
    <location>
        <begin position="100"/>
        <end position="409"/>
    </location>
</feature>
<dbReference type="OrthoDB" id="2747330at2759"/>
<dbReference type="CDD" id="cd06097">
    <property type="entry name" value="Aspergillopepsin_like"/>
    <property type="match status" value="1"/>
</dbReference>
<dbReference type="FunFam" id="2.40.70.10:FF:000024">
    <property type="entry name" value="Endothiapepsin"/>
    <property type="match status" value="1"/>
</dbReference>
<dbReference type="InterPro" id="IPR033121">
    <property type="entry name" value="PEPTIDASE_A1"/>
</dbReference>
<reference evidence="10 11" key="1">
    <citation type="submission" date="2018-08" db="EMBL/GenBank/DDBJ databases">
        <title>Draft genome of the lignicolous fungus Coniochaeta pulveracea.</title>
        <authorList>
            <person name="Borstlap C.J."/>
            <person name="De Witt R.N."/>
            <person name="Botha A."/>
            <person name="Volschenk H."/>
        </authorList>
    </citation>
    <scope>NUCLEOTIDE SEQUENCE [LARGE SCALE GENOMIC DNA]</scope>
    <source>
        <strain evidence="10 11">CAB683</strain>
    </source>
</reference>
<accession>A0A420YEN2</accession>
<evidence type="ECO:0000256" key="3">
    <source>
        <dbReference type="ARBA" id="ARBA00022750"/>
    </source>
</evidence>
<keyword evidence="3 7" id="KW-0064">Aspartyl protease</keyword>
<keyword evidence="8" id="KW-0732">Signal</keyword>
<evidence type="ECO:0000256" key="7">
    <source>
        <dbReference type="RuleBase" id="RU000454"/>
    </source>
</evidence>
<dbReference type="Gene3D" id="2.40.70.10">
    <property type="entry name" value="Acid Proteases"/>
    <property type="match status" value="2"/>
</dbReference>
<keyword evidence="10" id="KW-0812">Transmembrane</keyword>
<keyword evidence="6" id="KW-1015">Disulfide bond</keyword>
<dbReference type="InterPro" id="IPR001461">
    <property type="entry name" value="Aspartic_peptidase_A1"/>
</dbReference>
<dbReference type="PANTHER" id="PTHR47966:SF2">
    <property type="entry name" value="ASPERGILLOPEPSIN-1-RELATED"/>
    <property type="match status" value="1"/>
</dbReference>
<evidence type="ECO:0000256" key="6">
    <source>
        <dbReference type="PIRSR" id="PIRSR601461-2"/>
    </source>
</evidence>
<dbReference type="Pfam" id="PF00026">
    <property type="entry name" value="Asp"/>
    <property type="match status" value="1"/>
</dbReference>
<dbReference type="STRING" id="177199.A0A420YEN2"/>
<evidence type="ECO:0000256" key="2">
    <source>
        <dbReference type="ARBA" id="ARBA00022670"/>
    </source>
</evidence>
<dbReference type="FunFam" id="2.40.70.10:FF:000026">
    <property type="entry name" value="Endothiapepsin"/>
    <property type="match status" value="1"/>
</dbReference>
<feature type="active site" evidence="5">
    <location>
        <position position="118"/>
    </location>
</feature>
<dbReference type="InterPro" id="IPR021109">
    <property type="entry name" value="Peptidase_aspartic_dom_sf"/>
</dbReference>
<dbReference type="GO" id="GO:0006508">
    <property type="term" value="P:proteolysis"/>
    <property type="evidence" value="ECO:0007669"/>
    <property type="project" value="UniProtKB-KW"/>
</dbReference>
<evidence type="ECO:0000256" key="8">
    <source>
        <dbReference type="SAM" id="SignalP"/>
    </source>
</evidence>
<dbReference type="InterPro" id="IPR001969">
    <property type="entry name" value="Aspartic_peptidase_AS"/>
</dbReference>
<comment type="caution">
    <text evidence="10">The sequence shown here is derived from an EMBL/GenBank/DDBJ whole genome shotgun (WGS) entry which is preliminary data.</text>
</comment>
<keyword evidence="4 7" id="KW-0378">Hydrolase</keyword>
<dbReference type="PRINTS" id="PR00792">
    <property type="entry name" value="PEPSIN"/>
</dbReference>
<keyword evidence="10" id="KW-0472">Membrane</keyword>
<dbReference type="AlphaFoldDB" id="A0A420YEN2"/>
<dbReference type="Proteomes" id="UP000275385">
    <property type="component" value="Unassembled WGS sequence"/>
</dbReference>
<keyword evidence="10" id="KW-0675">Receptor</keyword>
<dbReference type="SUPFAM" id="SSF50630">
    <property type="entry name" value="Acid proteases"/>
    <property type="match status" value="1"/>
</dbReference>
<comment type="similarity">
    <text evidence="1 7">Belongs to the peptidase A1 family.</text>
</comment>
<proteinExistence type="inferred from homology"/>
<dbReference type="GO" id="GO:0004190">
    <property type="term" value="F:aspartic-type endopeptidase activity"/>
    <property type="evidence" value="ECO:0007669"/>
    <property type="project" value="UniProtKB-KW"/>
</dbReference>
<evidence type="ECO:0000256" key="1">
    <source>
        <dbReference type="ARBA" id="ARBA00007447"/>
    </source>
</evidence>
<organism evidence="10 11">
    <name type="scientific">Coniochaeta pulveracea</name>
    <dbReference type="NCBI Taxonomy" id="177199"/>
    <lineage>
        <taxon>Eukaryota</taxon>
        <taxon>Fungi</taxon>
        <taxon>Dikarya</taxon>
        <taxon>Ascomycota</taxon>
        <taxon>Pezizomycotina</taxon>
        <taxon>Sordariomycetes</taxon>
        <taxon>Sordariomycetidae</taxon>
        <taxon>Coniochaetales</taxon>
        <taxon>Coniochaetaceae</taxon>
        <taxon>Coniochaeta</taxon>
    </lineage>
</organism>
<protein>
    <submittedName>
        <fullName evidence="10">Type I transmembrane sorting receptor</fullName>
    </submittedName>
</protein>
<dbReference type="PROSITE" id="PS51767">
    <property type="entry name" value="PEPTIDASE_A1"/>
    <property type="match status" value="1"/>
</dbReference>
<evidence type="ECO:0000256" key="4">
    <source>
        <dbReference type="ARBA" id="ARBA00022801"/>
    </source>
</evidence>
<name>A0A420YEN2_9PEZI</name>
<feature type="signal peptide" evidence="8">
    <location>
        <begin position="1"/>
        <end position="21"/>
    </location>
</feature>
<dbReference type="InterPro" id="IPR034163">
    <property type="entry name" value="Aspergillopepsin-like_cat_dom"/>
</dbReference>
<feature type="disulfide bond" evidence="6">
    <location>
        <begin position="336"/>
        <end position="371"/>
    </location>
</feature>
<dbReference type="PROSITE" id="PS00141">
    <property type="entry name" value="ASP_PROTEASE"/>
    <property type="match status" value="2"/>
</dbReference>
<dbReference type="EMBL" id="QVQW01000014">
    <property type="protein sequence ID" value="RKU46375.1"/>
    <property type="molecule type" value="Genomic_DNA"/>
</dbReference>
<gene>
    <name evidence="10" type="primary">PEP1_1</name>
    <name evidence="10" type="ORF">DL546_003680</name>
</gene>
<keyword evidence="11" id="KW-1185">Reference proteome</keyword>
<evidence type="ECO:0000259" key="9">
    <source>
        <dbReference type="PROSITE" id="PS51767"/>
    </source>
</evidence>
<evidence type="ECO:0000313" key="10">
    <source>
        <dbReference type="EMBL" id="RKU46375.1"/>
    </source>
</evidence>
<sequence length="414" mass="43118">MPSLSNILLTAALAGASLGSALPPKIGTVVEDGKFTVTQVANKHYKFNGAYSVYKTHLKFNAPIPDDLKAAVANFTSGRAVRRASGSATTTPIDSYDDAYITPVSIGTPAQVLNLDFDTGSSDLWVFSNSLPSSQVNGQTEYNPSKSSTASKVSGGTWSISYGDGSSSSGTIYKDKVTIAGLTVASQGVEVASTVSESFTEDPNIDGLVGLAFDTINSASPQQKTWFTNVKPQLTSPVFTADLKHNQPGTYTFGAIDSTKYTGSITYATVTQAQYWTFTSSGYQVGSNAFTSTSISGIADTGTTLLYLPTTIVRAYYAKVSGSSSSSTYGGYVFPCSATLPSFTFGVGSARITIPGSYMNYGPVTDGSSTCFGGLQSSSSIGINIFGDVALKAAFVVFDGSSTPRVGWASKTLS</sequence>